<dbReference type="SUPFAM" id="SSF74788">
    <property type="entry name" value="Cullin repeat-like"/>
    <property type="match status" value="1"/>
</dbReference>
<dbReference type="Proteomes" id="UP000054544">
    <property type="component" value="Unassembled WGS sequence"/>
</dbReference>
<dbReference type="Gene3D" id="2.130.10.10">
    <property type="entry name" value="YVTN repeat-like/Quinoprotein amine dehydrogenase"/>
    <property type="match status" value="6"/>
</dbReference>
<dbReference type="FunFam" id="1.20.1310.10:FF:000001">
    <property type="entry name" value="Cullin 3"/>
    <property type="match status" value="1"/>
</dbReference>
<keyword evidence="2 8" id="KW-0853">WD repeat</keyword>
<feature type="repeat" description="WD" evidence="8">
    <location>
        <begin position="246"/>
        <end position="287"/>
    </location>
</feature>
<evidence type="ECO:0000256" key="3">
    <source>
        <dbReference type="ARBA" id="ARBA00022737"/>
    </source>
</evidence>
<evidence type="ECO:0000256" key="2">
    <source>
        <dbReference type="ARBA" id="ARBA00022574"/>
    </source>
</evidence>
<evidence type="ECO:0000256" key="6">
    <source>
        <dbReference type="ARBA" id="ARBA00039789"/>
    </source>
</evidence>
<dbReference type="SMART" id="SM00320">
    <property type="entry name" value="WD40"/>
    <property type="match status" value="12"/>
</dbReference>
<evidence type="ECO:0000256" key="4">
    <source>
        <dbReference type="ARBA" id="ARBA00023054"/>
    </source>
</evidence>
<dbReference type="InterPro" id="IPR020472">
    <property type="entry name" value="WD40_PAC1"/>
</dbReference>
<keyword evidence="11" id="KW-1185">Reference proteome</keyword>
<feature type="repeat" description="WD" evidence="8">
    <location>
        <begin position="551"/>
        <end position="592"/>
    </location>
</feature>
<dbReference type="PANTHER" id="PTHR22847">
    <property type="entry name" value="WD40 REPEAT PROTEIN"/>
    <property type="match status" value="1"/>
</dbReference>
<dbReference type="PANTHER" id="PTHR22847:SF637">
    <property type="entry name" value="WD REPEAT DOMAIN 5B"/>
    <property type="match status" value="1"/>
</dbReference>
<reference evidence="11" key="1">
    <citation type="journal article" date="2014" name="BMC Genomics">
        <title>The genome sequence of the biocontrol fungus Metarhizium anisopliae and comparative genomics of Metarhizium species.</title>
        <authorList>
            <person name="Pattemore J.A."/>
            <person name="Hane J.K."/>
            <person name="Williams A.H."/>
            <person name="Wilson B.A."/>
            <person name="Stodart B.J."/>
            <person name="Ash G.J."/>
        </authorList>
    </citation>
    <scope>NUCLEOTIDE SEQUENCE [LARGE SCALE GENOMIC DNA]</scope>
    <source>
        <strain evidence="11">BRIP 53293</strain>
    </source>
</reference>
<feature type="repeat" description="WD" evidence="8">
    <location>
        <begin position="163"/>
        <end position="204"/>
    </location>
</feature>
<feature type="repeat" description="WD" evidence="8">
    <location>
        <begin position="454"/>
        <end position="495"/>
    </location>
</feature>
<dbReference type="EMBL" id="KE384737">
    <property type="protein sequence ID" value="KJK77918.1"/>
    <property type="molecule type" value="Genomic_DNA"/>
</dbReference>
<dbReference type="InterPro" id="IPR001373">
    <property type="entry name" value="Cullin_N"/>
</dbReference>
<feature type="repeat" description="WD" evidence="8">
    <location>
        <begin position="288"/>
        <end position="329"/>
    </location>
</feature>
<dbReference type="CDD" id="cd00200">
    <property type="entry name" value="WD40"/>
    <property type="match status" value="2"/>
</dbReference>
<evidence type="ECO:0000256" key="1">
    <source>
        <dbReference type="ARBA" id="ARBA00006019"/>
    </source>
</evidence>
<dbReference type="STRING" id="1291518.A0A0D9NVS0"/>
<proteinExistence type="inferred from homology"/>
<dbReference type="AlphaFoldDB" id="A0A0D9NVS0"/>
<dbReference type="Gene3D" id="1.20.1310.10">
    <property type="entry name" value="Cullin Repeats"/>
    <property type="match status" value="3"/>
</dbReference>
<evidence type="ECO:0000256" key="8">
    <source>
        <dbReference type="PROSITE-ProRule" id="PRU00221"/>
    </source>
</evidence>
<feature type="repeat" description="WD" evidence="8">
    <location>
        <begin position="509"/>
        <end position="550"/>
    </location>
</feature>
<evidence type="ECO:0000256" key="7">
    <source>
        <dbReference type="ARBA" id="ARBA00043913"/>
    </source>
</evidence>
<dbReference type="GO" id="GO:0006511">
    <property type="term" value="P:ubiquitin-dependent protein catabolic process"/>
    <property type="evidence" value="ECO:0007669"/>
    <property type="project" value="InterPro"/>
</dbReference>
<dbReference type="PROSITE" id="PS00678">
    <property type="entry name" value="WD_REPEATS_1"/>
    <property type="match status" value="6"/>
</dbReference>
<dbReference type="Pfam" id="PF00888">
    <property type="entry name" value="Cullin"/>
    <property type="match status" value="1"/>
</dbReference>
<gene>
    <name evidence="10" type="ORF">H634G_06885</name>
</gene>
<keyword evidence="4" id="KW-0175">Coiled coil</keyword>
<evidence type="ECO:0000313" key="10">
    <source>
        <dbReference type="EMBL" id="KJK77918.1"/>
    </source>
</evidence>
<dbReference type="GO" id="GO:0031625">
    <property type="term" value="F:ubiquitin protein ligase binding"/>
    <property type="evidence" value="ECO:0007669"/>
    <property type="project" value="InterPro"/>
</dbReference>
<comment type="function">
    <text evidence="7">Involved in mitochondrial fission. Acts as an adapter protein required to form mitochondrial fission complexes. Formation of these complexes is required to promote constriction and fission of the mitochondrial compartment at a late step in mitochondrial division.</text>
</comment>
<protein>
    <recommendedName>
        <fullName evidence="6">Mitochondrial division protein 1</fullName>
    </recommendedName>
</protein>
<feature type="repeat" description="WD" evidence="8">
    <location>
        <begin position="412"/>
        <end position="453"/>
    </location>
</feature>
<dbReference type="InterPro" id="IPR016159">
    <property type="entry name" value="Cullin_repeat-like_dom_sf"/>
</dbReference>
<dbReference type="PRINTS" id="PR00320">
    <property type="entry name" value="GPROTEINBRPT"/>
</dbReference>
<dbReference type="InterPro" id="IPR015943">
    <property type="entry name" value="WD40/YVTN_repeat-like_dom_sf"/>
</dbReference>
<feature type="repeat" description="WD" evidence="8">
    <location>
        <begin position="612"/>
        <end position="653"/>
    </location>
</feature>
<organism evidence="10 11">
    <name type="scientific">Metarhizium anisopliae BRIP 53293</name>
    <dbReference type="NCBI Taxonomy" id="1291518"/>
    <lineage>
        <taxon>Eukaryota</taxon>
        <taxon>Fungi</taxon>
        <taxon>Dikarya</taxon>
        <taxon>Ascomycota</taxon>
        <taxon>Pezizomycotina</taxon>
        <taxon>Sordariomycetes</taxon>
        <taxon>Hypocreomycetidae</taxon>
        <taxon>Hypocreales</taxon>
        <taxon>Clavicipitaceae</taxon>
        <taxon>Metarhizium</taxon>
    </lineage>
</organism>
<dbReference type="InterPro" id="IPR001680">
    <property type="entry name" value="WD40_rpt"/>
</dbReference>
<dbReference type="InterPro" id="IPR011047">
    <property type="entry name" value="Quinoprotein_ADH-like_sf"/>
</dbReference>
<keyword evidence="3" id="KW-0677">Repeat</keyword>
<feature type="repeat" description="WD" evidence="8">
    <location>
        <begin position="330"/>
        <end position="370"/>
    </location>
</feature>
<feature type="repeat" description="WD" evidence="8">
    <location>
        <begin position="121"/>
        <end position="153"/>
    </location>
</feature>
<feature type="domain" description="Cullin N-terminal" evidence="9">
    <location>
        <begin position="704"/>
        <end position="1083"/>
    </location>
</feature>
<feature type="repeat" description="WD" evidence="8">
    <location>
        <begin position="205"/>
        <end position="245"/>
    </location>
</feature>
<dbReference type="GO" id="GO:1990234">
    <property type="term" value="C:transferase complex"/>
    <property type="evidence" value="ECO:0007669"/>
    <property type="project" value="UniProtKB-ARBA"/>
</dbReference>
<comment type="similarity">
    <text evidence="5">Belongs to the WD repeat MDV1/CAF4 family.</text>
</comment>
<dbReference type="InterPro" id="IPR019775">
    <property type="entry name" value="WD40_repeat_CS"/>
</dbReference>
<dbReference type="OrthoDB" id="538223at2759"/>
<evidence type="ECO:0000313" key="11">
    <source>
        <dbReference type="Proteomes" id="UP000054544"/>
    </source>
</evidence>
<dbReference type="InterPro" id="IPR036322">
    <property type="entry name" value="WD40_repeat_dom_sf"/>
</dbReference>
<accession>A0A0D9NVS0</accession>
<evidence type="ECO:0000259" key="9">
    <source>
        <dbReference type="Pfam" id="PF00888"/>
    </source>
</evidence>
<dbReference type="PROSITE" id="PS50294">
    <property type="entry name" value="WD_REPEATS_REGION"/>
    <property type="match status" value="10"/>
</dbReference>
<evidence type="ECO:0000256" key="5">
    <source>
        <dbReference type="ARBA" id="ARBA00038415"/>
    </source>
</evidence>
<name>A0A0D9NVS0_METAN</name>
<dbReference type="SUPFAM" id="SSF50978">
    <property type="entry name" value="WD40 repeat-like"/>
    <property type="match status" value="1"/>
</dbReference>
<dbReference type="PROSITE" id="PS50082">
    <property type="entry name" value="WD_REPEATS_2"/>
    <property type="match status" value="11"/>
</dbReference>
<comment type="similarity">
    <text evidence="1">Belongs to the cullin family.</text>
</comment>
<dbReference type="SUPFAM" id="SSF50998">
    <property type="entry name" value="Quinoprotein alcohol dehydrogenase-like"/>
    <property type="match status" value="1"/>
</dbReference>
<dbReference type="Pfam" id="PF00400">
    <property type="entry name" value="WD40"/>
    <property type="match status" value="11"/>
</dbReference>
<sequence length="1145" mass="127609">MSSTVEQVQTLLGEHFLHWIEALCLLGRLSDGISSIRQLHSILRSSSGVTFGFYAFLMDAKRFAVDYAFIIERFPLQIHGAALTFWPINSEVNRRLGVERYSDIPILRDARIGRDPCLYTLRGHGGSVNAVAFSSSQKILASASSDRTVRLWDDATKAHKRTLQGHSGYVLDVAFSPDGNTLASASSDCAIRIWNVNTGSHLRTLEGHSNWVNSVVFLTNTILASASSDWTINIWDIDRGLPMVILKSHSGSVNALASSRNGQLLASGSSDRTVRLWNTAEEISIKTSLDHNGSVTAVSFSPEGRFLASASGDRAVRLWDADTGFQIRVLEGHDSVVNSVTFRNSYTLATASADRTLRLWNTANHSVQKLGGRGGWLNSTAFLEDYNELVAASSDRTLRVLDGSIRGPGNMCEGHDGPVNAVALSPDGNILASGSSDWTILLWNVHAGTCVKKFRHHCRYTLSIAFSPDGKILASGSSDWSVRLWDVDEGTLVKTLTYQNHIIGDKLTTKDHGCYVLAIAFSPDGRMIASGSSDWRVRLWSIDTSVLLTTLEGHHNWVRAVAFSTDGKLLASASTDGMLWLWDVEKRNNETSINEDWASNMLKERCCDVNKSSHNQDWVRAVAFSPDGKVLASALADGTVSVLDLNKVNSIRSHDCLAVAFSLDGTVLETIRLLKALPESLDEPTRTPSRTPPQYDKDDEDSVWKYIQASVTTFMYSRKAQTGMDIETYIGIYNAVYIICGIRRGGVSFAGLAYIYAHLQNYLKMHLEQVVDESKAHFGEGLLTFYTEEWSRYSKAAKCMNNLLRLLNSGFVEYELKQGTKGIYDVFTLHLVEWRRVVIGSISEKVVNVVLKSIEEGRNGQIIQNGLIKRTVESFASLKVDLDDPSLATLDTYRHYFETRFLETTMMYYRAESKQFLAEYGVIEYMRRAEIRLDEEDELARACLHPVTEDALRQTCIQVLIVEHSEVLRSNFQSLLDAGREEDMARTVNLLARMPDGLAPLFSKFEDHLRKAGFAAVIEAATAAEELESKIYVGPVSAQYHDLVRWALSGHDRRTRSSDDICREFMSQHDVKSDKFPGPLSKYNTEPYGAEVSTDVISITEDWIARNGHNLLYLPPDYRATCAVRWNNILVLGHRSGLVSFFQLP</sequence>